<dbReference type="EMBL" id="JADGMS010000001">
    <property type="protein sequence ID" value="KAF9689660.1"/>
    <property type="molecule type" value="Genomic_DNA"/>
</dbReference>
<dbReference type="AlphaFoldDB" id="A0A835NBD1"/>
<reference evidence="2 3" key="1">
    <citation type="submission" date="2020-10" db="EMBL/GenBank/DDBJ databases">
        <title>Plant Genome Project.</title>
        <authorList>
            <person name="Zhang R.-G."/>
        </authorList>
    </citation>
    <scope>NUCLEOTIDE SEQUENCE [LARGE SCALE GENOMIC DNA]</scope>
    <source>
        <strain evidence="2">FAFU-HL-1</strain>
        <tissue evidence="2">Leaf</tissue>
    </source>
</reference>
<proteinExistence type="predicted"/>
<dbReference type="Gene3D" id="3.30.70.80">
    <property type="entry name" value="Peptidase S8 propeptide/proteinase inhibitor I9"/>
    <property type="match status" value="1"/>
</dbReference>
<sequence length="73" mass="8226">MGTWAIAFKISKAQNQRSFVVVYVYSDDAAKKALLYSYKTISNGFFAKLTPQQAEQISSIVVAWIIGLRFVMD</sequence>
<organism evidence="2 3">
    <name type="scientific">Salix dunnii</name>
    <dbReference type="NCBI Taxonomy" id="1413687"/>
    <lineage>
        <taxon>Eukaryota</taxon>
        <taxon>Viridiplantae</taxon>
        <taxon>Streptophyta</taxon>
        <taxon>Embryophyta</taxon>
        <taxon>Tracheophyta</taxon>
        <taxon>Spermatophyta</taxon>
        <taxon>Magnoliopsida</taxon>
        <taxon>eudicotyledons</taxon>
        <taxon>Gunneridae</taxon>
        <taxon>Pentapetalae</taxon>
        <taxon>rosids</taxon>
        <taxon>fabids</taxon>
        <taxon>Malpighiales</taxon>
        <taxon>Salicaceae</taxon>
        <taxon>Saliceae</taxon>
        <taxon>Salix</taxon>
    </lineage>
</organism>
<gene>
    <name evidence="2" type="ORF">SADUNF_Sadunf01G0115300</name>
</gene>
<accession>A0A835NBD1</accession>
<keyword evidence="3" id="KW-1185">Reference proteome</keyword>
<dbReference type="Proteomes" id="UP000657918">
    <property type="component" value="Unassembled WGS sequence"/>
</dbReference>
<dbReference type="InterPro" id="IPR037045">
    <property type="entry name" value="S8pro/Inhibitor_I9_sf"/>
</dbReference>
<evidence type="ECO:0000259" key="1">
    <source>
        <dbReference type="Pfam" id="PF05922"/>
    </source>
</evidence>
<comment type="caution">
    <text evidence="2">The sequence shown here is derived from an EMBL/GenBank/DDBJ whole genome shotgun (WGS) entry which is preliminary data.</text>
</comment>
<protein>
    <recommendedName>
        <fullName evidence="1">Inhibitor I9 domain-containing protein</fullName>
    </recommendedName>
</protein>
<dbReference type="OrthoDB" id="687377at2759"/>
<evidence type="ECO:0000313" key="2">
    <source>
        <dbReference type="EMBL" id="KAF9689660.1"/>
    </source>
</evidence>
<name>A0A835NBD1_9ROSI</name>
<dbReference type="InterPro" id="IPR010259">
    <property type="entry name" value="S8pro/Inhibitor_I9"/>
</dbReference>
<evidence type="ECO:0000313" key="3">
    <source>
        <dbReference type="Proteomes" id="UP000657918"/>
    </source>
</evidence>
<dbReference type="Pfam" id="PF05922">
    <property type="entry name" value="Inhibitor_I9"/>
    <property type="match status" value="1"/>
</dbReference>
<feature type="domain" description="Inhibitor I9" evidence="1">
    <location>
        <begin position="24"/>
        <end position="58"/>
    </location>
</feature>